<evidence type="ECO:0000259" key="3">
    <source>
        <dbReference type="Pfam" id="PF00501"/>
    </source>
</evidence>
<dbReference type="RefSeq" id="WP_344798516.1">
    <property type="nucleotide sequence ID" value="NZ_BAABAU010000007.1"/>
</dbReference>
<dbReference type="Gene3D" id="3.40.50.12780">
    <property type="entry name" value="N-terminal domain of ligase-like"/>
    <property type="match status" value="1"/>
</dbReference>
<dbReference type="InterPro" id="IPR000073">
    <property type="entry name" value="AB_hydrolase_1"/>
</dbReference>
<keyword evidence="2" id="KW-0436">Ligase</keyword>
<dbReference type="PANTHER" id="PTHR43201:SF5">
    <property type="entry name" value="MEDIUM-CHAIN ACYL-COA LIGASE ACSF2, MITOCHONDRIAL"/>
    <property type="match status" value="1"/>
</dbReference>
<evidence type="ECO:0000259" key="4">
    <source>
        <dbReference type="Pfam" id="PF00561"/>
    </source>
</evidence>
<dbReference type="PANTHER" id="PTHR43201">
    <property type="entry name" value="ACYL-COA SYNTHETASE"/>
    <property type="match status" value="1"/>
</dbReference>
<evidence type="ECO:0000256" key="2">
    <source>
        <dbReference type="ARBA" id="ARBA00022598"/>
    </source>
</evidence>
<gene>
    <name evidence="5" type="ORF">GCM10022256_34520</name>
</gene>
<dbReference type="Pfam" id="PF00561">
    <property type="entry name" value="Abhydrolase_1"/>
    <property type="match status" value="1"/>
</dbReference>
<evidence type="ECO:0000313" key="6">
    <source>
        <dbReference type="Proteomes" id="UP001501594"/>
    </source>
</evidence>
<reference evidence="6" key="1">
    <citation type="journal article" date="2019" name="Int. J. Syst. Evol. Microbiol.">
        <title>The Global Catalogue of Microorganisms (GCM) 10K type strain sequencing project: providing services to taxonomists for standard genome sequencing and annotation.</title>
        <authorList>
            <consortium name="The Broad Institute Genomics Platform"/>
            <consortium name="The Broad Institute Genome Sequencing Center for Infectious Disease"/>
            <person name="Wu L."/>
            <person name="Ma J."/>
        </authorList>
    </citation>
    <scope>NUCLEOTIDE SEQUENCE [LARGE SCALE GENOMIC DNA]</scope>
    <source>
        <strain evidence="6">JCM 17442</strain>
    </source>
</reference>
<dbReference type="SUPFAM" id="SSF56801">
    <property type="entry name" value="Acetyl-CoA synthetase-like"/>
    <property type="match status" value="1"/>
</dbReference>
<dbReference type="InterPro" id="IPR045851">
    <property type="entry name" value="AMP-bd_C_sf"/>
</dbReference>
<comment type="caution">
    <text evidence="5">The sequence shown here is derived from an EMBL/GenBank/DDBJ whole genome shotgun (WGS) entry which is preliminary data.</text>
</comment>
<organism evidence="5 6">
    <name type="scientific">Frondihabitans peucedani</name>
    <dbReference type="NCBI Taxonomy" id="598626"/>
    <lineage>
        <taxon>Bacteria</taxon>
        <taxon>Bacillati</taxon>
        <taxon>Actinomycetota</taxon>
        <taxon>Actinomycetes</taxon>
        <taxon>Micrococcales</taxon>
        <taxon>Microbacteriaceae</taxon>
        <taxon>Frondihabitans</taxon>
    </lineage>
</organism>
<protein>
    <submittedName>
        <fullName evidence="5">Alpha/beta fold hydrolase</fullName>
    </submittedName>
</protein>
<accession>A0ABP8E6J7</accession>
<feature type="domain" description="AB hydrolase-1" evidence="4">
    <location>
        <begin position="59"/>
        <end position="302"/>
    </location>
</feature>
<sequence>MTSRLPLAAQAVAAAATPPPGLPGLDPALSRLVPAAGRTWHLLDNGPLLDEAGVSPAGTVLCVHGNPTWSYLWRSFVSRATEQALAGGTAWRVIAVDQLDMGFSERTGVERDLTLRVGDLADLTDALGVEGPVVTFGHDWGGIISLGWAVDHPGLLAGVMLLNTAVHQPESSKIPAPLRVALGKGVLGRATVSTPAFLETTLALGHPALPTDVKEAYRAPYAGAKRRGGIGAFVGDIPTSASHPSEAERRRVAEAVRSLDVPALMLWGPRDPIFSDRYLDDLVSRLPHADVHRFEGAGHLIAEDVDYASAALTWLDDRFGADAADRHDDDRAQDPAATRSDTPFVPLFAALGSRRASDDTAVVEMPRGGGAEAVPRTVSWRALGQRIDRLATGLRSAGVVRGDRVSLLVPPGIDLTIALYACLRIGAVVVVADAGLGVRGLTRAVRGAWPAHLIGALPGLSAARALGWPGQKISTAALPAATRAALGVSHSLPELMTVGAAHPEGLPDEPGRDDPAAVLFTSGSTGPAKGVAYTHGQLAAVCRTLADTYDVGPGTGLVAGFAPFALLGPALGARSVTPDMDVTSPRTLTAAATAEAAAEVDATVLFLSPAALANVVATSDALTERQREALGRVETFLSAGAPVGTPLLEAAAALLPNATAHTPYGMTEGLLLTDVTLDEIRGAASPSGSTGQGGVLVGHPVEGARIRIAPLASDGTSSDAVTDEPGVTGEIVVSAPHVFGHYDRLWLTDRSSRRGLPEGRWHRTGDVGHLDADGRLFVEGRLPHVIATDTGVLTPVGPEQRAETVPGVVRAAVVGIGPVGTQQVVVVVETEPDAPSPALADADLARAVRAAAGVPVAAVLVVADLPTDVRHNSKIDRTRLSRWAEGVLAGGRLVEP</sequence>
<dbReference type="PROSITE" id="PS00455">
    <property type="entry name" value="AMP_BINDING"/>
    <property type="match status" value="1"/>
</dbReference>
<name>A0ABP8E6J7_9MICO</name>
<dbReference type="GO" id="GO:0016787">
    <property type="term" value="F:hydrolase activity"/>
    <property type="evidence" value="ECO:0007669"/>
    <property type="project" value="UniProtKB-KW"/>
</dbReference>
<feature type="domain" description="AMP-dependent synthetase/ligase" evidence="3">
    <location>
        <begin position="355"/>
        <end position="742"/>
    </location>
</feature>
<dbReference type="Pfam" id="PF00501">
    <property type="entry name" value="AMP-binding"/>
    <property type="match status" value="1"/>
</dbReference>
<keyword evidence="6" id="KW-1185">Reference proteome</keyword>
<dbReference type="Gene3D" id="3.40.50.1820">
    <property type="entry name" value="alpha/beta hydrolase"/>
    <property type="match status" value="1"/>
</dbReference>
<dbReference type="EMBL" id="BAABAU010000007">
    <property type="protein sequence ID" value="GAA4267840.1"/>
    <property type="molecule type" value="Genomic_DNA"/>
</dbReference>
<dbReference type="InterPro" id="IPR029058">
    <property type="entry name" value="AB_hydrolase_fold"/>
</dbReference>
<dbReference type="SUPFAM" id="SSF53474">
    <property type="entry name" value="alpha/beta-Hydrolases"/>
    <property type="match status" value="1"/>
</dbReference>
<evidence type="ECO:0000313" key="5">
    <source>
        <dbReference type="EMBL" id="GAA4267840.1"/>
    </source>
</evidence>
<comment type="similarity">
    <text evidence="1">Belongs to the ATP-dependent AMP-binding enzyme family.</text>
</comment>
<dbReference type="InterPro" id="IPR042099">
    <property type="entry name" value="ANL_N_sf"/>
</dbReference>
<dbReference type="Proteomes" id="UP001501594">
    <property type="component" value="Unassembled WGS sequence"/>
</dbReference>
<keyword evidence="5" id="KW-0378">Hydrolase</keyword>
<dbReference type="InterPro" id="IPR000873">
    <property type="entry name" value="AMP-dep_synth/lig_dom"/>
</dbReference>
<evidence type="ECO:0000256" key="1">
    <source>
        <dbReference type="ARBA" id="ARBA00006432"/>
    </source>
</evidence>
<dbReference type="Gene3D" id="3.30.300.30">
    <property type="match status" value="1"/>
</dbReference>
<proteinExistence type="inferred from homology"/>
<dbReference type="InterPro" id="IPR020845">
    <property type="entry name" value="AMP-binding_CS"/>
</dbReference>